<keyword evidence="3" id="KW-1185">Reference proteome</keyword>
<feature type="transmembrane region" description="Helical" evidence="1">
    <location>
        <begin position="77"/>
        <end position="96"/>
    </location>
</feature>
<dbReference type="RefSeq" id="WP_336557031.1">
    <property type="nucleotide sequence ID" value="NZ_JAYLLN010000001.1"/>
</dbReference>
<gene>
    <name evidence="2" type="ORF">VJ786_00650</name>
</gene>
<evidence type="ECO:0000256" key="1">
    <source>
        <dbReference type="SAM" id="Phobius"/>
    </source>
</evidence>
<reference evidence="2 3" key="1">
    <citation type="submission" date="2024-01" db="EMBL/GenBank/DDBJ databases">
        <title>Sphingobacterium tenebrionis sp. nov., a novel endophyte isolated from tenebrio molitor intestines.</title>
        <authorList>
            <person name="Zhang C."/>
        </authorList>
    </citation>
    <scope>NUCLEOTIDE SEQUENCE [LARGE SCALE GENOMIC DNA]</scope>
    <source>
        <strain evidence="2 3">PU5-4</strain>
    </source>
</reference>
<dbReference type="EMBL" id="JAYLLN010000001">
    <property type="protein sequence ID" value="MEI5983398.1"/>
    <property type="molecule type" value="Genomic_DNA"/>
</dbReference>
<feature type="transmembrane region" description="Helical" evidence="1">
    <location>
        <begin position="7"/>
        <end position="23"/>
    </location>
</feature>
<name>A0ABU8I159_9SPHI</name>
<protein>
    <submittedName>
        <fullName evidence="2">Uncharacterized protein</fullName>
    </submittedName>
</protein>
<evidence type="ECO:0000313" key="2">
    <source>
        <dbReference type="EMBL" id="MEI5983398.1"/>
    </source>
</evidence>
<dbReference type="Proteomes" id="UP001363035">
    <property type="component" value="Unassembled WGS sequence"/>
</dbReference>
<accession>A0ABU8I159</accession>
<feature type="transmembrane region" description="Helical" evidence="1">
    <location>
        <begin position="43"/>
        <end position="65"/>
    </location>
</feature>
<keyword evidence="1" id="KW-1133">Transmembrane helix</keyword>
<keyword evidence="1" id="KW-0812">Transmembrane</keyword>
<keyword evidence="1" id="KW-0472">Membrane</keyword>
<organism evidence="2 3">
    <name type="scientific">Sphingobacterium tenebrionis</name>
    <dbReference type="NCBI Taxonomy" id="3111775"/>
    <lineage>
        <taxon>Bacteria</taxon>
        <taxon>Pseudomonadati</taxon>
        <taxon>Bacteroidota</taxon>
        <taxon>Sphingobacteriia</taxon>
        <taxon>Sphingobacteriales</taxon>
        <taxon>Sphingobacteriaceae</taxon>
        <taxon>Sphingobacterium</taxon>
    </lineage>
</organism>
<comment type="caution">
    <text evidence="2">The sequence shown here is derived from an EMBL/GenBank/DDBJ whole genome shotgun (WGS) entry which is preliminary data.</text>
</comment>
<feature type="transmembrane region" description="Helical" evidence="1">
    <location>
        <begin position="108"/>
        <end position="130"/>
    </location>
</feature>
<sequence length="133" mass="15727">MEVQLKIVGIVQILLAIIHLFFPRKFDWKNELHKLSLLNQQMMQVHTFFIALTVFLMGILNLSSAELLISTELGKRICLGMGIFWLFRLGIQFFGYSSLLWRGKRVETSIHILFIFTWIYFTYVNFNVFFKAL</sequence>
<evidence type="ECO:0000313" key="3">
    <source>
        <dbReference type="Proteomes" id="UP001363035"/>
    </source>
</evidence>
<proteinExistence type="predicted"/>